<feature type="domain" description="C2H2-type" evidence="10">
    <location>
        <begin position="67"/>
        <end position="107"/>
    </location>
</feature>
<evidence type="ECO:0000256" key="5">
    <source>
        <dbReference type="ARBA" id="ARBA00022771"/>
    </source>
</evidence>
<name>A0A8C0TYS9_CYACU</name>
<keyword evidence="7" id="KW-0238">DNA-binding</keyword>
<keyword evidence="8" id="KW-0539">Nucleus</keyword>
<reference evidence="11" key="1">
    <citation type="submission" date="2025-08" db="UniProtKB">
        <authorList>
            <consortium name="Ensembl"/>
        </authorList>
    </citation>
    <scope>IDENTIFICATION</scope>
</reference>
<dbReference type="FunFam" id="3.30.160.60:FF:000295">
    <property type="entry name" value="zinc finger protein 19"/>
    <property type="match status" value="1"/>
</dbReference>
<comment type="similarity">
    <text evidence="2">Belongs to the krueppel C2H2-type zinc-finger protein family.</text>
</comment>
<proteinExistence type="inferred from homology"/>
<dbReference type="Pfam" id="PF00096">
    <property type="entry name" value="zf-C2H2"/>
    <property type="match status" value="3"/>
</dbReference>
<keyword evidence="12" id="KW-1185">Reference proteome</keyword>
<dbReference type="InterPro" id="IPR036236">
    <property type="entry name" value="Znf_C2H2_sf"/>
</dbReference>
<comment type="subcellular location">
    <subcellularLocation>
        <location evidence="1">Nucleus</location>
    </subcellularLocation>
</comment>
<dbReference type="PANTHER" id="PTHR23226:SF416">
    <property type="entry name" value="FI01424P"/>
    <property type="match status" value="1"/>
</dbReference>
<dbReference type="GO" id="GO:0000981">
    <property type="term" value="F:DNA-binding transcription factor activity, RNA polymerase II-specific"/>
    <property type="evidence" value="ECO:0007669"/>
    <property type="project" value="TreeGrafter"/>
</dbReference>
<keyword evidence="3" id="KW-0479">Metal-binding</keyword>
<evidence type="ECO:0000256" key="2">
    <source>
        <dbReference type="ARBA" id="ARBA00006991"/>
    </source>
</evidence>
<evidence type="ECO:0000256" key="3">
    <source>
        <dbReference type="ARBA" id="ARBA00022723"/>
    </source>
</evidence>
<dbReference type="PROSITE" id="PS50157">
    <property type="entry name" value="ZINC_FINGER_C2H2_2"/>
    <property type="match status" value="3"/>
</dbReference>
<dbReference type="GO" id="GO:0005634">
    <property type="term" value="C:nucleus"/>
    <property type="evidence" value="ECO:0007669"/>
    <property type="project" value="UniProtKB-SubCell"/>
</dbReference>
<dbReference type="PANTHER" id="PTHR23226">
    <property type="entry name" value="ZINC FINGER AND SCAN DOMAIN-CONTAINING"/>
    <property type="match status" value="1"/>
</dbReference>
<dbReference type="PROSITE" id="PS00028">
    <property type="entry name" value="ZINC_FINGER_C2H2_1"/>
    <property type="match status" value="2"/>
</dbReference>
<evidence type="ECO:0000313" key="12">
    <source>
        <dbReference type="Proteomes" id="UP000694410"/>
    </source>
</evidence>
<dbReference type="SUPFAM" id="SSF57667">
    <property type="entry name" value="beta-beta-alpha zinc fingers"/>
    <property type="match status" value="2"/>
</dbReference>
<dbReference type="Proteomes" id="UP000694410">
    <property type="component" value="Unplaced"/>
</dbReference>
<feature type="domain" description="C2H2-type" evidence="10">
    <location>
        <begin position="11"/>
        <end position="38"/>
    </location>
</feature>
<feature type="domain" description="C2H2-type" evidence="10">
    <location>
        <begin position="39"/>
        <end position="66"/>
    </location>
</feature>
<accession>A0A8C0TYS9</accession>
<dbReference type="GO" id="GO:0000978">
    <property type="term" value="F:RNA polymerase II cis-regulatory region sequence-specific DNA binding"/>
    <property type="evidence" value="ECO:0007669"/>
    <property type="project" value="TreeGrafter"/>
</dbReference>
<dbReference type="GO" id="GO:0008270">
    <property type="term" value="F:zinc ion binding"/>
    <property type="evidence" value="ECO:0007669"/>
    <property type="project" value="UniProtKB-KW"/>
</dbReference>
<dbReference type="Ensembl" id="ENSCCET00000002386.1">
    <property type="protein sequence ID" value="ENSCCEP00000001371.1"/>
    <property type="gene ID" value="ENSCCEG00000001630.1"/>
</dbReference>
<protein>
    <recommendedName>
        <fullName evidence="10">C2H2-type domain-containing protein</fullName>
    </recommendedName>
</protein>
<dbReference type="SMART" id="SM00355">
    <property type="entry name" value="ZnF_C2H2"/>
    <property type="match status" value="3"/>
</dbReference>
<evidence type="ECO:0000256" key="9">
    <source>
        <dbReference type="PROSITE-ProRule" id="PRU00042"/>
    </source>
</evidence>
<evidence type="ECO:0000313" key="11">
    <source>
        <dbReference type="Ensembl" id="ENSCCEP00000001371.1"/>
    </source>
</evidence>
<keyword evidence="5 9" id="KW-0863">Zinc-finger</keyword>
<evidence type="ECO:0000259" key="10">
    <source>
        <dbReference type="PROSITE" id="PS50157"/>
    </source>
</evidence>
<dbReference type="InterPro" id="IPR013087">
    <property type="entry name" value="Znf_C2H2_type"/>
</dbReference>
<evidence type="ECO:0000256" key="4">
    <source>
        <dbReference type="ARBA" id="ARBA00022737"/>
    </source>
</evidence>
<dbReference type="FunFam" id="3.30.160.60:FF:000053">
    <property type="entry name" value="zinc finger protein 182 isoform X1"/>
    <property type="match status" value="1"/>
</dbReference>
<keyword evidence="6" id="KW-0862">Zinc</keyword>
<dbReference type="Gene3D" id="3.30.160.60">
    <property type="entry name" value="Classic Zinc Finger"/>
    <property type="match status" value="3"/>
</dbReference>
<dbReference type="FunFam" id="3.30.160.60:FF:001325">
    <property type="entry name" value="zinc finger protein 200"/>
    <property type="match status" value="1"/>
</dbReference>
<dbReference type="AlphaFoldDB" id="A0A8C0TYS9"/>
<evidence type="ECO:0000256" key="8">
    <source>
        <dbReference type="ARBA" id="ARBA00023242"/>
    </source>
</evidence>
<sequence>MVRIHTGERPYECPQCGKRFQSSSDLLQHQWIHTEEGPCKCGECGKSFSWRSQMTIHQMIHTGERPYECPQCEKSFSDSSHLTKPQWSFVHCSSFIPAWRNHTGKTPGDPCSL</sequence>
<evidence type="ECO:0000256" key="1">
    <source>
        <dbReference type="ARBA" id="ARBA00004123"/>
    </source>
</evidence>
<organism evidence="11 12">
    <name type="scientific">Cyanistes caeruleus</name>
    <name type="common">Eurasian blue tit</name>
    <name type="synonym">Parus caeruleus</name>
    <dbReference type="NCBI Taxonomy" id="156563"/>
    <lineage>
        <taxon>Eukaryota</taxon>
        <taxon>Metazoa</taxon>
        <taxon>Chordata</taxon>
        <taxon>Craniata</taxon>
        <taxon>Vertebrata</taxon>
        <taxon>Euteleostomi</taxon>
        <taxon>Archelosauria</taxon>
        <taxon>Archosauria</taxon>
        <taxon>Dinosauria</taxon>
        <taxon>Saurischia</taxon>
        <taxon>Theropoda</taxon>
        <taxon>Coelurosauria</taxon>
        <taxon>Aves</taxon>
        <taxon>Neognathae</taxon>
        <taxon>Neoaves</taxon>
        <taxon>Telluraves</taxon>
        <taxon>Australaves</taxon>
        <taxon>Passeriformes</taxon>
        <taxon>Paridae</taxon>
        <taxon>Cyanistes</taxon>
    </lineage>
</organism>
<reference evidence="11" key="2">
    <citation type="submission" date="2025-09" db="UniProtKB">
        <authorList>
            <consortium name="Ensembl"/>
        </authorList>
    </citation>
    <scope>IDENTIFICATION</scope>
</reference>
<keyword evidence="4" id="KW-0677">Repeat</keyword>
<evidence type="ECO:0000256" key="7">
    <source>
        <dbReference type="ARBA" id="ARBA00023125"/>
    </source>
</evidence>
<evidence type="ECO:0000256" key="6">
    <source>
        <dbReference type="ARBA" id="ARBA00022833"/>
    </source>
</evidence>